<dbReference type="Proteomes" id="UP000439903">
    <property type="component" value="Unassembled WGS sequence"/>
</dbReference>
<keyword evidence="2" id="KW-1185">Reference proteome</keyword>
<dbReference type="EMBL" id="WTPW01001909">
    <property type="protein sequence ID" value="KAF0408047.1"/>
    <property type="molecule type" value="Genomic_DNA"/>
</dbReference>
<proteinExistence type="predicted"/>
<protein>
    <recommendedName>
        <fullName evidence="3">F-box domain-containing protein</fullName>
    </recommendedName>
</protein>
<gene>
    <name evidence="1" type="ORF">F8M41_008632</name>
</gene>
<dbReference type="Gene3D" id="3.80.10.10">
    <property type="entry name" value="Ribonuclease Inhibitor"/>
    <property type="match status" value="1"/>
</dbReference>
<reference evidence="1 2" key="1">
    <citation type="journal article" date="2019" name="Environ. Microbiol.">
        <title>At the nexus of three kingdoms: the genome of the mycorrhizal fungus Gigaspora margarita provides insights into plant, endobacterial and fungal interactions.</title>
        <authorList>
            <person name="Venice F."/>
            <person name="Ghignone S."/>
            <person name="Salvioli di Fossalunga A."/>
            <person name="Amselem J."/>
            <person name="Novero M."/>
            <person name="Xianan X."/>
            <person name="Sedzielewska Toro K."/>
            <person name="Morin E."/>
            <person name="Lipzen A."/>
            <person name="Grigoriev I.V."/>
            <person name="Henrissat B."/>
            <person name="Martin F.M."/>
            <person name="Bonfante P."/>
        </authorList>
    </citation>
    <scope>NUCLEOTIDE SEQUENCE [LARGE SCALE GENOMIC DNA]</scope>
    <source>
        <strain evidence="1 2">BEG34</strain>
    </source>
</reference>
<name>A0A8H4A3I6_GIGMA</name>
<organism evidence="1 2">
    <name type="scientific">Gigaspora margarita</name>
    <dbReference type="NCBI Taxonomy" id="4874"/>
    <lineage>
        <taxon>Eukaryota</taxon>
        <taxon>Fungi</taxon>
        <taxon>Fungi incertae sedis</taxon>
        <taxon>Mucoromycota</taxon>
        <taxon>Glomeromycotina</taxon>
        <taxon>Glomeromycetes</taxon>
        <taxon>Diversisporales</taxon>
        <taxon>Gigasporaceae</taxon>
        <taxon>Gigaspora</taxon>
    </lineage>
</organism>
<evidence type="ECO:0008006" key="3">
    <source>
        <dbReference type="Google" id="ProtNLM"/>
    </source>
</evidence>
<dbReference type="OrthoDB" id="2317252at2759"/>
<comment type="caution">
    <text evidence="1">The sequence shown here is derived from an EMBL/GenBank/DDBJ whole genome shotgun (WGS) entry which is preliminary data.</text>
</comment>
<dbReference type="AlphaFoldDB" id="A0A8H4A3I6"/>
<dbReference type="InterPro" id="IPR032675">
    <property type="entry name" value="LRR_dom_sf"/>
</dbReference>
<dbReference type="SUPFAM" id="SSF52047">
    <property type="entry name" value="RNI-like"/>
    <property type="match status" value="1"/>
</dbReference>
<evidence type="ECO:0000313" key="1">
    <source>
        <dbReference type="EMBL" id="KAF0408047.1"/>
    </source>
</evidence>
<sequence length="529" mass="62234">MAPFLPPECLQEIFINLVDDIPTLNSIIFVNKTWFENGIQILWRKPFSYDNDWNNLYKIIPIYLSFLSKETKDKLEIHETSLSIKPSKDYISFIRELDLYNLIMQLCEWMVKSKYINTIPRILIENENDGLELICQEITEKISLKRTMNIIKEIMMIISKNSKINHLEITMGNMDSVVFDYLDYEYFSDIFNSIPSNWFKKISNLEYDGQYLLQKFTDHAINIDTLSFGFHTFIPDFIPSISSLISVQKNLVNLELYLGYYDNEISKINILEIISTLTKTCVNSLKSLSLASGGDAIVQNVKELEMLSQCNHLERLHLRNIEFTMFNQDNFLIEFSSLISLELFDVRMISQYSEDYLVKLIEQIMKNSKLINLDLEPFIGDKYFTLVEFIPRYCSNLIELTLKINDSYENIMITILSILPFLNKLRILRITEDWGGIQLDGEEYINQLSLTLPKQLQFFNVTGLLFSDEYLKPFLEKCCLNLKQVIILLKNYDDKHEQIIKSFSLERKKVIKDIFVSTDHRPEITINWR</sequence>
<accession>A0A8H4A3I6</accession>
<evidence type="ECO:0000313" key="2">
    <source>
        <dbReference type="Proteomes" id="UP000439903"/>
    </source>
</evidence>